<evidence type="ECO:0000256" key="3">
    <source>
        <dbReference type="ARBA" id="ARBA00022475"/>
    </source>
</evidence>
<feature type="transmembrane region" description="Helical" evidence="10">
    <location>
        <begin position="338"/>
        <end position="356"/>
    </location>
</feature>
<keyword evidence="4" id="KW-0997">Cell inner membrane</keyword>
<evidence type="ECO:0000256" key="6">
    <source>
        <dbReference type="ARBA" id="ARBA00022970"/>
    </source>
</evidence>
<keyword evidence="7 10" id="KW-1133">Transmembrane helix</keyword>
<accession>A0ABD6AYS6</accession>
<evidence type="ECO:0000256" key="10">
    <source>
        <dbReference type="SAM" id="Phobius"/>
    </source>
</evidence>
<organism evidence="11 12">
    <name type="scientific">Halomarina rubra</name>
    <dbReference type="NCBI Taxonomy" id="2071873"/>
    <lineage>
        <taxon>Archaea</taxon>
        <taxon>Methanobacteriati</taxon>
        <taxon>Methanobacteriota</taxon>
        <taxon>Stenosarchaea group</taxon>
        <taxon>Halobacteria</taxon>
        <taxon>Halobacteriales</taxon>
        <taxon>Natronomonadaceae</taxon>
        <taxon>Halomarina</taxon>
    </lineage>
</organism>
<reference evidence="11 12" key="1">
    <citation type="journal article" date="2019" name="Int. J. Syst. Evol. Microbiol.">
        <title>The Global Catalogue of Microorganisms (GCM) 10K type strain sequencing project: providing services to taxonomists for standard genome sequencing and annotation.</title>
        <authorList>
            <consortium name="The Broad Institute Genomics Platform"/>
            <consortium name="The Broad Institute Genome Sequencing Center for Infectious Disease"/>
            <person name="Wu L."/>
            <person name="Ma J."/>
        </authorList>
    </citation>
    <scope>NUCLEOTIDE SEQUENCE [LARGE SCALE GENOMIC DNA]</scope>
    <source>
        <strain evidence="11 12">CGMCC 1.12563</strain>
    </source>
</reference>
<keyword evidence="6" id="KW-0029">Amino-acid transport</keyword>
<evidence type="ECO:0000256" key="8">
    <source>
        <dbReference type="ARBA" id="ARBA00023136"/>
    </source>
</evidence>
<keyword evidence="12" id="KW-1185">Reference proteome</keyword>
<name>A0ABD6AYS6_9EURY</name>
<dbReference type="AlphaFoldDB" id="A0ABD6AYS6"/>
<evidence type="ECO:0000256" key="9">
    <source>
        <dbReference type="ARBA" id="ARBA00037998"/>
    </source>
</evidence>
<keyword evidence="2" id="KW-0813">Transport</keyword>
<dbReference type="GO" id="GO:0006865">
    <property type="term" value="P:amino acid transport"/>
    <property type="evidence" value="ECO:0007669"/>
    <property type="project" value="UniProtKB-KW"/>
</dbReference>
<feature type="transmembrane region" description="Helical" evidence="10">
    <location>
        <begin position="162"/>
        <end position="181"/>
    </location>
</feature>
<evidence type="ECO:0000256" key="4">
    <source>
        <dbReference type="ARBA" id="ARBA00022519"/>
    </source>
</evidence>
<evidence type="ECO:0000256" key="2">
    <source>
        <dbReference type="ARBA" id="ARBA00022448"/>
    </source>
</evidence>
<evidence type="ECO:0000313" key="11">
    <source>
        <dbReference type="EMBL" id="MFD1515085.1"/>
    </source>
</evidence>
<keyword evidence="8 10" id="KW-0472">Membrane</keyword>
<dbReference type="Pfam" id="PF02653">
    <property type="entry name" value="BPD_transp_2"/>
    <property type="match status" value="1"/>
</dbReference>
<proteinExistence type="inferred from homology"/>
<feature type="transmembrane region" description="Helical" evidence="10">
    <location>
        <begin position="268"/>
        <end position="289"/>
    </location>
</feature>
<gene>
    <name evidence="11" type="ORF">ACFSBT_17530</name>
</gene>
<dbReference type="CDD" id="cd06582">
    <property type="entry name" value="TM_PBP1_LivH_like"/>
    <property type="match status" value="1"/>
</dbReference>
<sequence length="368" mass="38251">MAVSDRTSWGGRFLDNPAAFVAGAVAVLLLLDLVRRLVTGALGPATLMTYLWTGLVIGLIYGLAGIGLSLTYSILNFANFAHGEYVSVGAFSGWSTAYIVAGGSIATLGDLFLLRPPAGRVGVSITSAPLAVVVGLVVGVVVTVAMALVLDRIVYRPMRGAEGISLLIASIGVAFAVRYLLALVYGTGRPGVTAGTRRFFVGDTLGLGRFIVDSHQIAIIVASLGLMLGVHLLLTRTKLGKSMRAMADNEDLARVTGIPTERVIRSTWILGGGLAGAAGFLVVLTQGTIAYNIGWLLLLLIFAAVILGGIGSVYGAMVGGVVIGIAQQASSIWLRGPWSDMTLPVTFALLIVILLVRPQGIYGGVETT</sequence>
<evidence type="ECO:0000256" key="7">
    <source>
        <dbReference type="ARBA" id="ARBA00022989"/>
    </source>
</evidence>
<dbReference type="EMBL" id="JBHUDC010000008">
    <property type="protein sequence ID" value="MFD1515085.1"/>
    <property type="molecule type" value="Genomic_DNA"/>
</dbReference>
<feature type="transmembrane region" description="Helical" evidence="10">
    <location>
        <begin position="295"/>
        <end position="326"/>
    </location>
</feature>
<dbReference type="GO" id="GO:0005886">
    <property type="term" value="C:plasma membrane"/>
    <property type="evidence" value="ECO:0007669"/>
    <property type="project" value="UniProtKB-SubCell"/>
</dbReference>
<feature type="transmembrane region" description="Helical" evidence="10">
    <location>
        <begin position="51"/>
        <end position="73"/>
    </location>
</feature>
<protein>
    <submittedName>
        <fullName evidence="11">Branched-chain amino acid ABC transporter permease</fullName>
    </submittedName>
</protein>
<evidence type="ECO:0000313" key="12">
    <source>
        <dbReference type="Proteomes" id="UP001597187"/>
    </source>
</evidence>
<keyword evidence="3" id="KW-1003">Cell membrane</keyword>
<feature type="transmembrane region" description="Helical" evidence="10">
    <location>
        <begin position="12"/>
        <end position="31"/>
    </location>
</feature>
<dbReference type="Proteomes" id="UP001597187">
    <property type="component" value="Unassembled WGS sequence"/>
</dbReference>
<comment type="similarity">
    <text evidence="9">Belongs to the binding-protein-dependent transport system permease family. LivHM subfamily.</text>
</comment>
<dbReference type="InterPro" id="IPR052157">
    <property type="entry name" value="BCAA_transport_permease"/>
</dbReference>
<comment type="caution">
    <text evidence="11">The sequence shown here is derived from an EMBL/GenBank/DDBJ whole genome shotgun (WGS) entry which is preliminary data.</text>
</comment>
<evidence type="ECO:0000256" key="1">
    <source>
        <dbReference type="ARBA" id="ARBA00004651"/>
    </source>
</evidence>
<dbReference type="RefSeq" id="WP_250875009.1">
    <property type="nucleotide sequence ID" value="NZ_JALXFV010000008.1"/>
</dbReference>
<evidence type="ECO:0000256" key="5">
    <source>
        <dbReference type="ARBA" id="ARBA00022692"/>
    </source>
</evidence>
<dbReference type="InterPro" id="IPR001851">
    <property type="entry name" value="ABC_transp_permease"/>
</dbReference>
<feature type="transmembrane region" description="Helical" evidence="10">
    <location>
        <begin position="85"/>
        <end position="108"/>
    </location>
</feature>
<feature type="transmembrane region" description="Helical" evidence="10">
    <location>
        <begin position="128"/>
        <end position="150"/>
    </location>
</feature>
<keyword evidence="5 10" id="KW-0812">Transmembrane</keyword>
<dbReference type="PANTHER" id="PTHR11795">
    <property type="entry name" value="BRANCHED-CHAIN AMINO ACID TRANSPORT SYSTEM PERMEASE PROTEIN LIVH"/>
    <property type="match status" value="1"/>
</dbReference>
<feature type="transmembrane region" description="Helical" evidence="10">
    <location>
        <begin position="215"/>
        <end position="234"/>
    </location>
</feature>
<comment type="subcellular location">
    <subcellularLocation>
        <location evidence="1">Cell membrane</location>
        <topology evidence="1">Multi-pass membrane protein</topology>
    </subcellularLocation>
</comment>
<dbReference type="PANTHER" id="PTHR11795:SF371">
    <property type="entry name" value="HIGH-AFFINITY BRANCHED-CHAIN AMINO ACID TRANSPORT SYSTEM PERMEASE PROTEIN LIVH"/>
    <property type="match status" value="1"/>
</dbReference>